<dbReference type="InterPro" id="IPR003018">
    <property type="entry name" value="GAF"/>
</dbReference>
<dbReference type="InterPro" id="IPR003607">
    <property type="entry name" value="HD/PDEase_dom"/>
</dbReference>
<evidence type="ECO:0000313" key="8">
    <source>
        <dbReference type="Proteomes" id="UP001164746"/>
    </source>
</evidence>
<dbReference type="PRINTS" id="PR00387">
    <property type="entry name" value="PDIESTERASE1"/>
</dbReference>
<organism evidence="7 8">
    <name type="scientific">Mya arenaria</name>
    <name type="common">Soft-shell clam</name>
    <dbReference type="NCBI Taxonomy" id="6604"/>
    <lineage>
        <taxon>Eukaryota</taxon>
        <taxon>Metazoa</taxon>
        <taxon>Spiralia</taxon>
        <taxon>Lophotrochozoa</taxon>
        <taxon>Mollusca</taxon>
        <taxon>Bivalvia</taxon>
        <taxon>Autobranchia</taxon>
        <taxon>Heteroconchia</taxon>
        <taxon>Euheterodonta</taxon>
        <taxon>Imparidentia</taxon>
        <taxon>Neoheterodontei</taxon>
        <taxon>Myida</taxon>
        <taxon>Myoidea</taxon>
        <taxon>Myidae</taxon>
        <taxon>Mya</taxon>
    </lineage>
</organism>
<dbReference type="Pfam" id="PF00233">
    <property type="entry name" value="PDEase_I"/>
    <property type="match status" value="1"/>
</dbReference>
<proteinExistence type="inferred from homology"/>
<dbReference type="EMBL" id="CP111016">
    <property type="protein sequence ID" value="WAR04191.1"/>
    <property type="molecule type" value="Genomic_DNA"/>
</dbReference>
<comment type="similarity">
    <text evidence="4">Belongs to the cyclic nucleotide phosphodiesterase family.</text>
</comment>
<dbReference type="PROSITE" id="PS51845">
    <property type="entry name" value="PDEASE_I_2"/>
    <property type="match status" value="1"/>
</dbReference>
<keyword evidence="2 4" id="KW-0479">Metal-binding</keyword>
<evidence type="ECO:0000313" key="7">
    <source>
        <dbReference type="EMBL" id="WAR04191.1"/>
    </source>
</evidence>
<evidence type="ECO:0000256" key="5">
    <source>
        <dbReference type="SAM" id="MobiDB-lite"/>
    </source>
</evidence>
<name>A0ABY7E5G0_MYAAR</name>
<dbReference type="SMART" id="SM00065">
    <property type="entry name" value="GAF"/>
    <property type="match status" value="2"/>
</dbReference>
<evidence type="ECO:0000256" key="1">
    <source>
        <dbReference type="ARBA" id="ARBA00022535"/>
    </source>
</evidence>
<evidence type="ECO:0000256" key="2">
    <source>
        <dbReference type="ARBA" id="ARBA00022723"/>
    </source>
</evidence>
<dbReference type="SUPFAM" id="SSF55781">
    <property type="entry name" value="GAF domain-like"/>
    <property type="match status" value="2"/>
</dbReference>
<accession>A0ABY7E5G0</accession>
<keyword evidence="3 4" id="KW-0378">Hydrolase</keyword>
<evidence type="ECO:0000259" key="6">
    <source>
        <dbReference type="PROSITE" id="PS51845"/>
    </source>
</evidence>
<dbReference type="Gene3D" id="1.10.1300.10">
    <property type="entry name" value="3'5'-cyclic nucleotide phosphodiesterase, catalytic domain"/>
    <property type="match status" value="1"/>
</dbReference>
<sequence>MVNIIQTMENMSIDITVEDPETIEVESFLERNPAVMEEIFLRKADQSLVSKWLQKNGYCSLGEMNSPKMNSSSEGNASPTSPAENRGDMFFSKHSRSNSKKHLRNDYAKSKCKHMFRTYEPTSTSDKATDERRNSLKEMKIFRSLPQNSSNILSLLIESKIRLPRYPSKDIEKKREERHSNEMDFFMDIVKDISNDLDLRSLSEKIAANVCVLTDADYASIFMVEGQHSGKPSLVSKLFDVHSGTQCMPTTTPSNILRVPWGKGIIGNVAEKGHTVNLANANEDPRYNDEVDRITGYMTDSLLCMPVRNSDDDIVAVVQVINKSSDPAFTKEDEKLLSAYLSYCGIAIYNAQIFEAYSKEYERNKDLLEVVHDLFEEQTSLDDVILKIMQRAQILLKCERCSVLLRAENNSEKVFSKVFDLAYPLTLGTNGHSAMSTTNCADLQMGNKIAELVLKTEETINIADAHSDTRFDKERDILSGHHTRSILCKPVRNRYGQIIGVAEIINRIDGMPFDEHDDQLFEAFTIFCGLGINNAQLYEEVALAAAKQNVALEMLSYHAGVEPEEVHKLKSVHVPPAREWGLNELIFNDFSLNADEMVLAGIRIFKDLGLMKTCRIDYDTLCRFMLTVKKNYRHVAYHNWRHAFNVCQLMFATMQKCSLRHLLTRSETLAMIVGCICHDLDHRGTNNAFQQKTSSALATLYGTSATMEHHHFNHALIILNSEGNNIFSNFSSEEYSKLINLLKHSILATDLSLHIQVRNTWFAMVEEGRIDWDDKSLKEIFRSILMTACDIGAISKPWEVSRKVADLVMTEFFDQGDKEREELKIQPQAHMDRQKQDQLPALQLGWIDGICRPLYASLVKFDPAFQQMMDGVLKNRAEWEYLDTERLSKQARESLV</sequence>
<dbReference type="Pfam" id="PF01590">
    <property type="entry name" value="GAF"/>
    <property type="match status" value="2"/>
</dbReference>
<evidence type="ECO:0000256" key="3">
    <source>
        <dbReference type="ARBA" id="ARBA00022801"/>
    </source>
</evidence>
<dbReference type="PROSITE" id="PS00126">
    <property type="entry name" value="PDEASE_I_1"/>
    <property type="match status" value="1"/>
</dbReference>
<dbReference type="InterPro" id="IPR036971">
    <property type="entry name" value="PDEase_catalytic_dom_sf"/>
</dbReference>
<dbReference type="InterPro" id="IPR023088">
    <property type="entry name" value="PDEase"/>
</dbReference>
<dbReference type="Proteomes" id="UP001164746">
    <property type="component" value="Chromosome 5"/>
</dbReference>
<reference evidence="7" key="1">
    <citation type="submission" date="2022-11" db="EMBL/GenBank/DDBJ databases">
        <title>Centuries of genome instability and evolution in soft-shell clam transmissible cancer (bioRxiv).</title>
        <authorList>
            <person name="Hart S.F.M."/>
            <person name="Yonemitsu M.A."/>
            <person name="Giersch R.M."/>
            <person name="Beal B.F."/>
            <person name="Arriagada G."/>
            <person name="Davis B.W."/>
            <person name="Ostrander E.A."/>
            <person name="Goff S.P."/>
            <person name="Metzger M.J."/>
        </authorList>
    </citation>
    <scope>NUCLEOTIDE SEQUENCE</scope>
    <source>
        <strain evidence="7">MELC-2E11</strain>
        <tissue evidence="7">Siphon/mantle</tissue>
    </source>
</reference>
<comment type="cofactor">
    <cofactor evidence="4">
        <name>a divalent metal cation</name>
        <dbReference type="ChEBI" id="CHEBI:60240"/>
    </cofactor>
    <text evidence="4">Binds 2 divalent metal cations per subunit. Site 1 may preferentially bind zinc ions, while site 2 has a preference for magnesium and/or manganese ions.</text>
</comment>
<dbReference type="Gene3D" id="3.30.450.40">
    <property type="match status" value="2"/>
</dbReference>
<evidence type="ECO:0000256" key="4">
    <source>
        <dbReference type="RuleBase" id="RU363067"/>
    </source>
</evidence>
<feature type="compositionally biased region" description="Polar residues" evidence="5">
    <location>
        <begin position="67"/>
        <end position="83"/>
    </location>
</feature>
<dbReference type="SUPFAM" id="SSF109604">
    <property type="entry name" value="HD-domain/PDEase-like"/>
    <property type="match status" value="1"/>
</dbReference>
<dbReference type="EC" id="3.1.4.-" evidence="4"/>
<dbReference type="InterPro" id="IPR002073">
    <property type="entry name" value="PDEase_catalytic_dom"/>
</dbReference>
<feature type="region of interest" description="Disordered" evidence="5">
    <location>
        <begin position="64"/>
        <end position="104"/>
    </location>
</feature>
<feature type="compositionally biased region" description="Basic residues" evidence="5">
    <location>
        <begin position="93"/>
        <end position="103"/>
    </location>
</feature>
<gene>
    <name evidence="7" type="ORF">MAR_019560</name>
</gene>
<dbReference type="InterPro" id="IPR023174">
    <property type="entry name" value="PDEase_CS"/>
</dbReference>
<protein>
    <recommendedName>
        <fullName evidence="4">Phosphodiesterase</fullName>
        <ecNumber evidence="4">3.1.4.-</ecNumber>
    </recommendedName>
</protein>
<keyword evidence="8" id="KW-1185">Reference proteome</keyword>
<dbReference type="InterPro" id="IPR029016">
    <property type="entry name" value="GAF-like_dom_sf"/>
</dbReference>
<keyword evidence="1" id="KW-0140">cGMP</keyword>
<feature type="domain" description="PDEase" evidence="6">
    <location>
        <begin position="561"/>
        <end position="886"/>
    </location>
</feature>
<dbReference type="PANTHER" id="PTHR11347">
    <property type="entry name" value="CYCLIC NUCLEOTIDE PHOSPHODIESTERASE"/>
    <property type="match status" value="1"/>
</dbReference>
<dbReference type="CDD" id="cd00077">
    <property type="entry name" value="HDc"/>
    <property type="match status" value="1"/>
</dbReference>